<accession>A0A6M3LR71</accession>
<evidence type="ECO:0000256" key="2">
    <source>
        <dbReference type="ARBA" id="ARBA00023125"/>
    </source>
</evidence>
<keyword evidence="5" id="KW-0540">Nuclease</keyword>
<dbReference type="EMBL" id="MT143364">
    <property type="protein sequence ID" value="QJA96032.1"/>
    <property type="molecule type" value="Genomic_DNA"/>
</dbReference>
<name>A0A6M3LR71_9ZZZZ</name>
<dbReference type="PANTHER" id="PTHR31190:SF134">
    <property type="entry name" value="ETHYLENE-RESPONSIVE TRANSCRIPTION FACTOR ERF098-LIKE"/>
    <property type="match status" value="1"/>
</dbReference>
<dbReference type="AlphaFoldDB" id="A0A6M3LR71"/>
<dbReference type="GO" id="GO:0009873">
    <property type="term" value="P:ethylene-activated signaling pathway"/>
    <property type="evidence" value="ECO:0007669"/>
    <property type="project" value="InterPro"/>
</dbReference>
<reference evidence="5" key="1">
    <citation type="submission" date="2020-03" db="EMBL/GenBank/DDBJ databases">
        <title>The deep terrestrial virosphere.</title>
        <authorList>
            <person name="Holmfeldt K."/>
            <person name="Nilsson E."/>
            <person name="Simone D."/>
            <person name="Lopez-Fernandez M."/>
            <person name="Wu X."/>
            <person name="de Brujin I."/>
            <person name="Lundin D."/>
            <person name="Andersson A."/>
            <person name="Bertilsson S."/>
            <person name="Dopson M."/>
        </authorList>
    </citation>
    <scope>NUCLEOTIDE SEQUENCE</scope>
    <source>
        <strain evidence="5">MM415B04998</strain>
    </source>
</reference>
<dbReference type="SUPFAM" id="SSF54060">
    <property type="entry name" value="His-Me finger endonucleases"/>
    <property type="match status" value="1"/>
</dbReference>
<dbReference type="InterPro" id="IPR016177">
    <property type="entry name" value="DNA-bd_dom_sf"/>
</dbReference>
<dbReference type="InterPro" id="IPR001471">
    <property type="entry name" value="AP2/ERF_dom"/>
</dbReference>
<keyword evidence="5" id="KW-0378">Hydrolase</keyword>
<evidence type="ECO:0000256" key="1">
    <source>
        <dbReference type="ARBA" id="ARBA00023015"/>
    </source>
</evidence>
<sequence length="160" mass="18175">MKLIQLTQGNQMAVDDQDYEMLIKYKWYCIGNPRRTFYATAFVENKGILAHRLILHATKGQLVDHRDSNGLNNCRSNLRLCNNAQNSQHCRKRVDNTLGFIGVQFVPNCPNGFAAKIRANGRRLYLGCFGTVIEAARAYDEAAIEYHGEYATLNFPSEVK</sequence>
<evidence type="ECO:0000259" key="4">
    <source>
        <dbReference type="PROSITE" id="PS51032"/>
    </source>
</evidence>
<organism evidence="5">
    <name type="scientific">viral metagenome</name>
    <dbReference type="NCBI Taxonomy" id="1070528"/>
    <lineage>
        <taxon>unclassified sequences</taxon>
        <taxon>metagenomes</taxon>
        <taxon>organismal metagenomes</taxon>
    </lineage>
</organism>
<dbReference type="SMART" id="SM00380">
    <property type="entry name" value="AP2"/>
    <property type="match status" value="1"/>
</dbReference>
<dbReference type="InterPro" id="IPR036955">
    <property type="entry name" value="AP2/ERF_dom_sf"/>
</dbReference>
<dbReference type="SUPFAM" id="SSF54171">
    <property type="entry name" value="DNA-binding domain"/>
    <property type="match status" value="1"/>
</dbReference>
<dbReference type="Gene3D" id="3.90.75.20">
    <property type="match status" value="1"/>
</dbReference>
<dbReference type="GO" id="GO:0003677">
    <property type="term" value="F:DNA binding"/>
    <property type="evidence" value="ECO:0007669"/>
    <property type="project" value="UniProtKB-KW"/>
</dbReference>
<gene>
    <name evidence="5" type="ORF">MM415B04998_0009</name>
</gene>
<keyword evidence="1" id="KW-0805">Transcription regulation</keyword>
<keyword evidence="3" id="KW-0804">Transcription</keyword>
<dbReference type="GO" id="GO:0004519">
    <property type="term" value="F:endonuclease activity"/>
    <property type="evidence" value="ECO:0007669"/>
    <property type="project" value="UniProtKB-KW"/>
</dbReference>
<keyword evidence="5" id="KW-0255">Endonuclease</keyword>
<dbReference type="InterPro" id="IPR044925">
    <property type="entry name" value="His-Me_finger_sf"/>
</dbReference>
<dbReference type="InterPro" id="IPR044808">
    <property type="entry name" value="ERF_plant"/>
</dbReference>
<dbReference type="CDD" id="cd00018">
    <property type="entry name" value="AP2"/>
    <property type="match status" value="1"/>
</dbReference>
<dbReference type="PANTHER" id="PTHR31190">
    <property type="entry name" value="DNA-BINDING DOMAIN"/>
    <property type="match status" value="1"/>
</dbReference>
<feature type="domain" description="AP2/ERF" evidence="4">
    <location>
        <begin position="99"/>
        <end position="156"/>
    </location>
</feature>
<proteinExistence type="predicted"/>
<dbReference type="Gene3D" id="3.30.730.10">
    <property type="entry name" value="AP2/ERF domain"/>
    <property type="match status" value="1"/>
</dbReference>
<evidence type="ECO:0000256" key="3">
    <source>
        <dbReference type="ARBA" id="ARBA00023163"/>
    </source>
</evidence>
<dbReference type="PROSITE" id="PS51032">
    <property type="entry name" value="AP2_ERF"/>
    <property type="match status" value="1"/>
</dbReference>
<dbReference type="GO" id="GO:0003700">
    <property type="term" value="F:DNA-binding transcription factor activity"/>
    <property type="evidence" value="ECO:0007669"/>
    <property type="project" value="InterPro"/>
</dbReference>
<evidence type="ECO:0000313" key="5">
    <source>
        <dbReference type="EMBL" id="QJA96032.1"/>
    </source>
</evidence>
<keyword evidence="2" id="KW-0238">DNA-binding</keyword>
<protein>
    <submittedName>
        <fullName evidence="5">Putative homing endonuclease</fullName>
    </submittedName>
</protein>